<gene>
    <name evidence="7" type="ORF">ACFOGJ_06840</name>
</gene>
<evidence type="ECO:0000259" key="6">
    <source>
        <dbReference type="Pfam" id="PF13193"/>
    </source>
</evidence>
<dbReference type="InterPro" id="IPR020845">
    <property type="entry name" value="AMP-binding_CS"/>
</dbReference>
<dbReference type="Gene3D" id="3.40.50.12780">
    <property type="entry name" value="N-terminal domain of ligase-like"/>
    <property type="match status" value="1"/>
</dbReference>
<evidence type="ECO:0000259" key="5">
    <source>
        <dbReference type="Pfam" id="PF00501"/>
    </source>
</evidence>
<dbReference type="EMBL" id="JBHRTR010000018">
    <property type="protein sequence ID" value="MFC3226937.1"/>
    <property type="molecule type" value="Genomic_DNA"/>
</dbReference>
<dbReference type="PROSITE" id="PS00455">
    <property type="entry name" value="AMP_BINDING"/>
    <property type="match status" value="1"/>
</dbReference>
<sequence length="548" mass="60259">MTDMDAYKRLREDFALAIPDDYNFAFDLIDRRAAERPDMTCLIAVNRDASEVRPVGYGEMAANSARFGNLLLSLGAAKGDKAVVMLPRIPAWFDTLFGCMKAGVVSMPGTNLLTAKDIAYRVQRSGARFAVVTQEHVEKIEQIRGDCPTLEHLILVGGTRDGWTGFEAGIAAQPASLSRDRAPSTRADDDMMIYFTSGTTSQPKMVPRDFGYALAHTITGRYWMDLREGDVHWTLTDTGWAKAAWGILFPPMLMGAAVVVYDGDAKFDTDLHLKLIQRLGVTTFCAPPTVYRLFAQTDLSGYDLTSLRHCLGAGEPLNPEVMRVWKQATGTEVHDGYGQTETINIVANLPGFEIRPGSMGRPVPGITVDVIDDDGQPVADDTIGHIAVKLDRDGGAYGLFRGYYDDEDTNARVFRHGWYYTGDTGRRDADGYIWFVGRADDIILSAGYRISPFEVESALIEHPAVAESAVIGKPDELRGEIVKAYVILAAGHRPGEALKTDIQDFVKKQTAPYKYPREIEFVDALPKTISGKIRRVELRAGEGGDGKA</sequence>
<dbReference type="InterPro" id="IPR000873">
    <property type="entry name" value="AMP-dep_synth/lig_dom"/>
</dbReference>
<proteinExistence type="inferred from homology"/>
<evidence type="ECO:0000313" key="7">
    <source>
        <dbReference type="EMBL" id="MFC3226937.1"/>
    </source>
</evidence>
<comment type="caution">
    <text evidence="7">The sequence shown here is derived from an EMBL/GenBank/DDBJ whole genome shotgun (WGS) entry which is preliminary data.</text>
</comment>
<dbReference type="RefSeq" id="WP_379899090.1">
    <property type="nucleotide sequence ID" value="NZ_JBHRTR010000018.1"/>
</dbReference>
<dbReference type="PANTHER" id="PTHR43605:SF10">
    <property type="entry name" value="ACYL-COA SYNTHETASE MEDIUM CHAIN FAMILY MEMBER 3"/>
    <property type="match status" value="1"/>
</dbReference>
<evidence type="ECO:0000256" key="3">
    <source>
        <dbReference type="ARBA" id="ARBA00022741"/>
    </source>
</evidence>
<dbReference type="InterPro" id="IPR025110">
    <property type="entry name" value="AMP-bd_C"/>
</dbReference>
<keyword evidence="8" id="KW-1185">Reference proteome</keyword>
<dbReference type="Proteomes" id="UP001595528">
    <property type="component" value="Unassembled WGS sequence"/>
</dbReference>
<keyword evidence="3" id="KW-0547">Nucleotide-binding</keyword>
<dbReference type="Pfam" id="PF13193">
    <property type="entry name" value="AMP-binding_C"/>
    <property type="match status" value="1"/>
</dbReference>
<feature type="domain" description="AMP-dependent synthetase/ligase" evidence="5">
    <location>
        <begin position="30"/>
        <end position="404"/>
    </location>
</feature>
<evidence type="ECO:0000256" key="1">
    <source>
        <dbReference type="ARBA" id="ARBA00006432"/>
    </source>
</evidence>
<dbReference type="Gene3D" id="3.30.300.30">
    <property type="match status" value="1"/>
</dbReference>
<keyword evidence="2" id="KW-0436">Ligase</keyword>
<reference evidence="8" key="1">
    <citation type="journal article" date="2019" name="Int. J. Syst. Evol. Microbiol.">
        <title>The Global Catalogue of Microorganisms (GCM) 10K type strain sequencing project: providing services to taxonomists for standard genome sequencing and annotation.</title>
        <authorList>
            <consortium name="The Broad Institute Genomics Platform"/>
            <consortium name="The Broad Institute Genome Sequencing Center for Infectious Disease"/>
            <person name="Wu L."/>
            <person name="Ma J."/>
        </authorList>
    </citation>
    <scope>NUCLEOTIDE SEQUENCE [LARGE SCALE GENOMIC DNA]</scope>
    <source>
        <strain evidence="8">KCTC 42964</strain>
    </source>
</reference>
<protein>
    <submittedName>
        <fullName evidence="7">Acyl-CoA synthetase</fullName>
    </submittedName>
</protein>
<dbReference type="InterPro" id="IPR042099">
    <property type="entry name" value="ANL_N_sf"/>
</dbReference>
<dbReference type="PANTHER" id="PTHR43605">
    <property type="entry name" value="ACYL-COENZYME A SYNTHETASE"/>
    <property type="match status" value="1"/>
</dbReference>
<evidence type="ECO:0000256" key="2">
    <source>
        <dbReference type="ARBA" id="ARBA00022598"/>
    </source>
</evidence>
<evidence type="ECO:0000256" key="4">
    <source>
        <dbReference type="ARBA" id="ARBA00022840"/>
    </source>
</evidence>
<name>A0ABV7KY66_9PROT</name>
<feature type="domain" description="AMP-binding enzyme C-terminal" evidence="6">
    <location>
        <begin position="454"/>
        <end position="532"/>
    </location>
</feature>
<keyword evidence="4" id="KW-0067">ATP-binding</keyword>
<comment type="similarity">
    <text evidence="1">Belongs to the ATP-dependent AMP-binding enzyme family.</text>
</comment>
<dbReference type="InterPro" id="IPR051087">
    <property type="entry name" value="Mitochondrial_ACSM"/>
</dbReference>
<dbReference type="Pfam" id="PF00501">
    <property type="entry name" value="AMP-binding"/>
    <property type="match status" value="1"/>
</dbReference>
<organism evidence="7 8">
    <name type="scientific">Marinibaculum pumilum</name>
    <dbReference type="NCBI Taxonomy" id="1766165"/>
    <lineage>
        <taxon>Bacteria</taxon>
        <taxon>Pseudomonadati</taxon>
        <taxon>Pseudomonadota</taxon>
        <taxon>Alphaproteobacteria</taxon>
        <taxon>Rhodospirillales</taxon>
        <taxon>Rhodospirillaceae</taxon>
        <taxon>Marinibaculum</taxon>
    </lineage>
</organism>
<dbReference type="InterPro" id="IPR045851">
    <property type="entry name" value="AMP-bd_C_sf"/>
</dbReference>
<dbReference type="SUPFAM" id="SSF56801">
    <property type="entry name" value="Acetyl-CoA synthetase-like"/>
    <property type="match status" value="1"/>
</dbReference>
<evidence type="ECO:0000313" key="8">
    <source>
        <dbReference type="Proteomes" id="UP001595528"/>
    </source>
</evidence>
<accession>A0ABV7KY66</accession>